<evidence type="ECO:0000313" key="10">
    <source>
        <dbReference type="Proteomes" id="UP000663880"/>
    </source>
</evidence>
<feature type="domain" description="Pre-SET" evidence="8">
    <location>
        <begin position="953"/>
        <end position="1016"/>
    </location>
</feature>
<keyword evidence="3" id="KW-0489">Methyltransferase</keyword>
<dbReference type="SUPFAM" id="SSF48403">
    <property type="entry name" value="Ankyrin repeat"/>
    <property type="match status" value="1"/>
</dbReference>
<dbReference type="Pfam" id="PF00856">
    <property type="entry name" value="SET"/>
    <property type="match status" value="1"/>
</dbReference>
<dbReference type="InterPro" id="IPR001214">
    <property type="entry name" value="SET_dom"/>
</dbReference>
<dbReference type="PROSITE" id="PS50280">
    <property type="entry name" value="SET"/>
    <property type="match status" value="1"/>
</dbReference>
<evidence type="ECO:0000256" key="3">
    <source>
        <dbReference type="ARBA" id="ARBA00022603"/>
    </source>
</evidence>
<dbReference type="Pfam" id="PF21533">
    <property type="entry name" value="EHMT1-2_CRR"/>
    <property type="match status" value="1"/>
</dbReference>
<protein>
    <recommendedName>
        <fullName evidence="11">Histone-lysine N-methyltransferase EHMT2</fullName>
    </recommendedName>
</protein>
<evidence type="ECO:0000313" key="9">
    <source>
        <dbReference type="EMBL" id="CAF4837770.1"/>
    </source>
</evidence>
<feature type="compositionally biased region" description="Basic and acidic residues" evidence="6">
    <location>
        <begin position="31"/>
        <end position="42"/>
    </location>
</feature>
<dbReference type="InterPro" id="IPR047762">
    <property type="entry name" value="EHMT_CRR"/>
</dbReference>
<gene>
    <name evidence="9" type="ORF">PMACD_LOCUS5835</name>
</gene>
<dbReference type="SMART" id="SM00317">
    <property type="entry name" value="SET"/>
    <property type="match status" value="1"/>
</dbReference>
<proteinExistence type="predicted"/>
<dbReference type="PROSITE" id="PS50297">
    <property type="entry name" value="ANK_REP_REGION"/>
    <property type="match status" value="3"/>
</dbReference>
<dbReference type="Gene3D" id="2.170.270.10">
    <property type="entry name" value="SET domain"/>
    <property type="match status" value="1"/>
</dbReference>
<dbReference type="Pfam" id="PF00023">
    <property type="entry name" value="Ank"/>
    <property type="match status" value="1"/>
</dbReference>
<dbReference type="InterPro" id="IPR046341">
    <property type="entry name" value="SET_dom_sf"/>
</dbReference>
<dbReference type="GO" id="GO:0000122">
    <property type="term" value="P:negative regulation of transcription by RNA polymerase II"/>
    <property type="evidence" value="ECO:0007669"/>
    <property type="project" value="TreeGrafter"/>
</dbReference>
<evidence type="ECO:0000256" key="6">
    <source>
        <dbReference type="SAM" id="MobiDB-lite"/>
    </source>
</evidence>
<dbReference type="Proteomes" id="UP000663880">
    <property type="component" value="Unassembled WGS sequence"/>
</dbReference>
<keyword evidence="2" id="KW-0158">Chromosome</keyword>
<keyword evidence="10" id="KW-1185">Reference proteome</keyword>
<keyword evidence="5" id="KW-0040">ANK repeat</keyword>
<dbReference type="EMBL" id="CAJOBZ010000012">
    <property type="protein sequence ID" value="CAF4837770.1"/>
    <property type="molecule type" value="Genomic_DNA"/>
</dbReference>
<dbReference type="InterPro" id="IPR002110">
    <property type="entry name" value="Ankyrin_rpt"/>
</dbReference>
<feature type="region of interest" description="Disordered" evidence="6">
    <location>
        <begin position="173"/>
        <end position="378"/>
    </location>
</feature>
<dbReference type="OrthoDB" id="616263at2759"/>
<dbReference type="SUPFAM" id="SSF82199">
    <property type="entry name" value="SET domain"/>
    <property type="match status" value="1"/>
</dbReference>
<evidence type="ECO:0000256" key="1">
    <source>
        <dbReference type="ARBA" id="ARBA00004286"/>
    </source>
</evidence>
<feature type="region of interest" description="Disordered" evidence="6">
    <location>
        <begin position="1"/>
        <end position="150"/>
    </location>
</feature>
<feature type="compositionally biased region" description="Basic and acidic residues" evidence="6">
    <location>
        <begin position="1"/>
        <end position="18"/>
    </location>
</feature>
<evidence type="ECO:0000256" key="4">
    <source>
        <dbReference type="ARBA" id="ARBA00022691"/>
    </source>
</evidence>
<feature type="repeat" description="ANK" evidence="5">
    <location>
        <begin position="834"/>
        <end position="866"/>
    </location>
</feature>
<dbReference type="InterPro" id="IPR036770">
    <property type="entry name" value="Ankyrin_rpt-contain_sf"/>
</dbReference>
<feature type="repeat" description="ANK" evidence="5">
    <location>
        <begin position="734"/>
        <end position="766"/>
    </location>
</feature>
<feature type="compositionally biased region" description="Basic and acidic residues" evidence="6">
    <location>
        <begin position="64"/>
        <end position="74"/>
    </location>
</feature>
<dbReference type="PANTHER" id="PTHR46307">
    <property type="entry name" value="G9A, ISOFORM B"/>
    <property type="match status" value="1"/>
</dbReference>
<dbReference type="PROSITE" id="PS50088">
    <property type="entry name" value="ANK_REPEAT"/>
    <property type="match status" value="4"/>
</dbReference>
<evidence type="ECO:0000256" key="2">
    <source>
        <dbReference type="ARBA" id="ARBA00022454"/>
    </source>
</evidence>
<feature type="compositionally biased region" description="Acidic residues" evidence="6">
    <location>
        <begin position="247"/>
        <end position="258"/>
    </location>
</feature>
<comment type="caution">
    <text evidence="9">The sequence shown here is derived from an EMBL/GenBank/DDBJ whole genome shotgun (WGS) entry which is preliminary data.</text>
</comment>
<dbReference type="PRINTS" id="PR01415">
    <property type="entry name" value="ANKYRIN"/>
</dbReference>
<dbReference type="PANTHER" id="PTHR46307:SF4">
    <property type="entry name" value="G9A, ISOFORM B"/>
    <property type="match status" value="1"/>
</dbReference>
<dbReference type="GO" id="GO:0046974">
    <property type="term" value="F:histone H3K9 methyltransferase activity"/>
    <property type="evidence" value="ECO:0007669"/>
    <property type="project" value="TreeGrafter"/>
</dbReference>
<dbReference type="InterPro" id="IPR007728">
    <property type="entry name" value="Pre-SET_dom"/>
</dbReference>
<dbReference type="Pfam" id="PF05033">
    <property type="entry name" value="Pre-SET"/>
    <property type="match status" value="1"/>
</dbReference>
<dbReference type="CDD" id="cd20905">
    <property type="entry name" value="EHMT_ZBD"/>
    <property type="match status" value="1"/>
</dbReference>
<dbReference type="GO" id="GO:0005634">
    <property type="term" value="C:nucleus"/>
    <property type="evidence" value="ECO:0007669"/>
    <property type="project" value="InterPro"/>
</dbReference>
<dbReference type="Gene3D" id="1.25.40.20">
    <property type="entry name" value="Ankyrin repeat-containing domain"/>
    <property type="match status" value="2"/>
</dbReference>
<dbReference type="GO" id="GO:0002039">
    <property type="term" value="F:p53 binding"/>
    <property type="evidence" value="ECO:0007669"/>
    <property type="project" value="InterPro"/>
</dbReference>
<accession>A0A821R9X6</accession>
<evidence type="ECO:0000256" key="5">
    <source>
        <dbReference type="PROSITE-ProRule" id="PRU00023"/>
    </source>
</evidence>
<dbReference type="Pfam" id="PF12796">
    <property type="entry name" value="Ank_2"/>
    <property type="match status" value="1"/>
</dbReference>
<keyword evidence="4" id="KW-0949">S-adenosyl-L-methionine</keyword>
<sequence length="1182" mass="130435">MHTDDDDPTNKKKDKIDTSPDDPAVKVNIESPKKDTKEDPKPRIVLTFRSDKSGAKNSNMKIVCTEEKHEEAPRRSNRNRNAKWESDDEDSPKKDKSQVASESDETSDSVKPKHSARRRGKEGSDVLANAIARKEKYNEAASTSTRLSRRIKPTAKALANEELRMYVELQNNSRLGITDKSPEEGVKTRRSAQKVDHSKKMEDSTGEDSDNSEMKLKHLCGLGLKSVEMKTDEESVEGEAENRESERENEEGEDDDTEVIVKLLEADEDSGSVSSGDYFLCSSASQVDKPRRSRRLCSMYGTNDSDHSSPILIDEEPLVTTRRKSRRANTRPNEDHERTPASKKQRTNSSAAEDDEDQEENSNSAPADEGPAAASPTGSSTVFATCTCEETTSNIHALASDLIEPVFCQAIEIVDGLRVGCSHKAPRDDEGNLLPLRRSGARAPYLILCKLHLAQMEKHMCCPACGLFCTQGSFYQCSENHLFHLECGVPYGESRSPGCPHCGVLAFPWRAYNTSARKIQLTMHCSNKRVYLPDQREHCTPAYLSFTPIEESKVDRGPIFPEDLVPLLPDLEKMCESVDFESGDCMAFKLYEGIIAEENVELLIPKIVKTELNTPIADIEGGTCTHAAAVSGQLGALYLLQYAGADLDAVDNLSRTPLMRAVLALLEKEPEEVDTAIKENVEVKKEGDEDKTEEAMAVDDVVKEDEKKVNKDDVMRVIRFLLAAGCDPNLQGPEGMTALHMAAQHGGVDVCTLLIDGGGHVDAKEQGGWTPLVRAAENCHPQVVRLLLQRGADASSTDCEGNGVIHWCALSGDGASLQLLLDAAPHVVNTANAHADTPLHIAAREGHYPCVVILLARGARTDIENSSAELPIHVSSGTCRSSIVVYMKVALATGGPFTKYRLLTSDISNGREPYPVPCVNEVDDEPLPSDFTYVSRHIHTEQIYIDNTVQVAQSCECTDGRCIGTCACGILSVRSWYVGDRLTPSFPHHDPPMIFECNHTCTCNVNRCTNRVVGRLQTRGSIGCPVQVYRTVHRGWGLRTRHRVKRGALVVLYCGELLSCPTADARAMDQYMFALDVKQDLIEQCNDQTQLCVDAAKYGSAARFINHSCRPNLAPVRVFTECRDLRLPTVALFALTDIAAMEELTFDYGDKFWSVKAKWMKCECGTLECRYPTISTPEDIDA</sequence>
<dbReference type="GO" id="GO:0008270">
    <property type="term" value="F:zinc ion binding"/>
    <property type="evidence" value="ECO:0007669"/>
    <property type="project" value="InterPro"/>
</dbReference>
<dbReference type="InterPro" id="IPR043550">
    <property type="entry name" value="EHMT1/EHMT2"/>
</dbReference>
<feature type="repeat" description="ANK" evidence="5">
    <location>
        <begin position="620"/>
        <end position="652"/>
    </location>
</feature>
<reference evidence="9" key="1">
    <citation type="submission" date="2021-02" db="EMBL/GenBank/DDBJ databases">
        <authorList>
            <person name="Steward A R."/>
        </authorList>
    </citation>
    <scope>NUCLEOTIDE SEQUENCE</scope>
</reference>
<evidence type="ECO:0000259" key="8">
    <source>
        <dbReference type="PROSITE" id="PS50867"/>
    </source>
</evidence>
<comment type="subcellular location">
    <subcellularLocation>
        <location evidence="1">Chromosome</location>
    </subcellularLocation>
</comment>
<evidence type="ECO:0000259" key="7">
    <source>
        <dbReference type="PROSITE" id="PS50280"/>
    </source>
</evidence>
<evidence type="ECO:0008006" key="11">
    <source>
        <dbReference type="Google" id="ProtNLM"/>
    </source>
</evidence>
<dbReference type="SMART" id="SM00248">
    <property type="entry name" value="ANK"/>
    <property type="match status" value="6"/>
</dbReference>
<dbReference type="PROSITE" id="PS50867">
    <property type="entry name" value="PRE_SET"/>
    <property type="match status" value="1"/>
</dbReference>
<organism evidence="9 10">
    <name type="scientific">Pieris macdunnoughi</name>
    <dbReference type="NCBI Taxonomy" id="345717"/>
    <lineage>
        <taxon>Eukaryota</taxon>
        <taxon>Metazoa</taxon>
        <taxon>Ecdysozoa</taxon>
        <taxon>Arthropoda</taxon>
        <taxon>Hexapoda</taxon>
        <taxon>Insecta</taxon>
        <taxon>Pterygota</taxon>
        <taxon>Neoptera</taxon>
        <taxon>Endopterygota</taxon>
        <taxon>Lepidoptera</taxon>
        <taxon>Glossata</taxon>
        <taxon>Ditrysia</taxon>
        <taxon>Papilionoidea</taxon>
        <taxon>Pieridae</taxon>
        <taxon>Pierinae</taxon>
        <taxon>Pieris</taxon>
    </lineage>
</organism>
<dbReference type="GO" id="GO:0032259">
    <property type="term" value="P:methylation"/>
    <property type="evidence" value="ECO:0007669"/>
    <property type="project" value="UniProtKB-KW"/>
</dbReference>
<feature type="domain" description="SET" evidence="7">
    <location>
        <begin position="1024"/>
        <end position="1149"/>
    </location>
</feature>
<feature type="repeat" description="ANK" evidence="5">
    <location>
        <begin position="767"/>
        <end position="799"/>
    </location>
</feature>
<keyword evidence="3" id="KW-0808">Transferase</keyword>
<feature type="compositionally biased region" description="Basic and acidic residues" evidence="6">
    <location>
        <begin position="180"/>
        <end position="203"/>
    </location>
</feature>
<dbReference type="AlphaFoldDB" id="A0A821R9X6"/>
<dbReference type="SMART" id="SM00468">
    <property type="entry name" value="PreSET"/>
    <property type="match status" value="1"/>
</dbReference>
<dbReference type="GO" id="GO:0000785">
    <property type="term" value="C:chromatin"/>
    <property type="evidence" value="ECO:0007669"/>
    <property type="project" value="TreeGrafter"/>
</dbReference>
<name>A0A821R9X6_9NEOP</name>